<sequence length="136" mass="14542">MAACMAPRPNRSSLVSQPPRRARASCAAVDSFLPAVPATAMNARLHVRTRRDGEDDEKEKKQSFAYDLADSGYRVAVVLCLNFQPPNPSHRARVPDVFGSPPLSVSPQTLNPSSSAPASAACAAAPLRWMGWPLAS</sequence>
<reference evidence="2" key="1">
    <citation type="journal article" date="2021" name="bioRxiv">
        <title>Whole Genome Assembly and Annotation of Northern Wild Rice, Zizania palustris L., Supports a Whole Genome Duplication in the Zizania Genus.</title>
        <authorList>
            <person name="Haas M."/>
            <person name="Kono T."/>
            <person name="Macchietto M."/>
            <person name="Millas R."/>
            <person name="McGilp L."/>
            <person name="Shao M."/>
            <person name="Duquette J."/>
            <person name="Hirsch C.N."/>
            <person name="Kimball J."/>
        </authorList>
    </citation>
    <scope>NUCLEOTIDE SEQUENCE</scope>
    <source>
        <tissue evidence="2">Fresh leaf tissue</tissue>
    </source>
</reference>
<accession>A0A8J6BGZ8</accession>
<comment type="caution">
    <text evidence="2">The sequence shown here is derived from an EMBL/GenBank/DDBJ whole genome shotgun (WGS) entry which is preliminary data.</text>
</comment>
<feature type="region of interest" description="Disordered" evidence="1">
    <location>
        <begin position="1"/>
        <end position="20"/>
    </location>
</feature>
<proteinExistence type="predicted"/>
<dbReference type="EMBL" id="JAAALK010000082">
    <property type="protein sequence ID" value="KAG8087882.1"/>
    <property type="molecule type" value="Genomic_DNA"/>
</dbReference>
<evidence type="ECO:0000313" key="2">
    <source>
        <dbReference type="EMBL" id="KAG8087882.1"/>
    </source>
</evidence>
<evidence type="ECO:0000256" key="1">
    <source>
        <dbReference type="SAM" id="MobiDB-lite"/>
    </source>
</evidence>
<organism evidence="2 3">
    <name type="scientific">Zizania palustris</name>
    <name type="common">Northern wild rice</name>
    <dbReference type="NCBI Taxonomy" id="103762"/>
    <lineage>
        <taxon>Eukaryota</taxon>
        <taxon>Viridiplantae</taxon>
        <taxon>Streptophyta</taxon>
        <taxon>Embryophyta</taxon>
        <taxon>Tracheophyta</taxon>
        <taxon>Spermatophyta</taxon>
        <taxon>Magnoliopsida</taxon>
        <taxon>Liliopsida</taxon>
        <taxon>Poales</taxon>
        <taxon>Poaceae</taxon>
        <taxon>BOP clade</taxon>
        <taxon>Oryzoideae</taxon>
        <taxon>Oryzeae</taxon>
        <taxon>Zizaniinae</taxon>
        <taxon>Zizania</taxon>
    </lineage>
</organism>
<dbReference type="AlphaFoldDB" id="A0A8J6BGZ8"/>
<protein>
    <submittedName>
        <fullName evidence="2">Uncharacterized protein</fullName>
    </submittedName>
</protein>
<name>A0A8J6BGZ8_ZIZPA</name>
<gene>
    <name evidence="2" type="ORF">GUJ93_ZPchr0010g9853</name>
</gene>
<keyword evidence="3" id="KW-1185">Reference proteome</keyword>
<dbReference type="Proteomes" id="UP000729402">
    <property type="component" value="Unassembled WGS sequence"/>
</dbReference>
<reference evidence="2" key="2">
    <citation type="submission" date="2021-02" db="EMBL/GenBank/DDBJ databases">
        <authorList>
            <person name="Kimball J.A."/>
            <person name="Haas M.W."/>
            <person name="Macchietto M."/>
            <person name="Kono T."/>
            <person name="Duquette J."/>
            <person name="Shao M."/>
        </authorList>
    </citation>
    <scope>NUCLEOTIDE SEQUENCE</scope>
    <source>
        <tissue evidence="2">Fresh leaf tissue</tissue>
    </source>
</reference>
<evidence type="ECO:0000313" key="3">
    <source>
        <dbReference type="Proteomes" id="UP000729402"/>
    </source>
</evidence>